<organism evidence="2 3">
    <name type="scientific">Taibaiella soli</name>
    <dbReference type="NCBI Taxonomy" id="1649169"/>
    <lineage>
        <taxon>Bacteria</taxon>
        <taxon>Pseudomonadati</taxon>
        <taxon>Bacteroidota</taxon>
        <taxon>Chitinophagia</taxon>
        <taxon>Chitinophagales</taxon>
        <taxon>Chitinophagaceae</taxon>
        <taxon>Taibaiella</taxon>
    </lineage>
</organism>
<dbReference type="EMBL" id="QKTW01000025">
    <property type="protein sequence ID" value="PZF71368.1"/>
    <property type="molecule type" value="Genomic_DNA"/>
</dbReference>
<keyword evidence="1" id="KW-0472">Membrane</keyword>
<protein>
    <recommendedName>
        <fullName evidence="4">Gliding motility-associated protein GldM N-terminal domain-containing protein</fullName>
    </recommendedName>
</protein>
<keyword evidence="1" id="KW-1133">Transmembrane helix</keyword>
<evidence type="ECO:0000256" key="1">
    <source>
        <dbReference type="SAM" id="Phobius"/>
    </source>
</evidence>
<comment type="caution">
    <text evidence="2">The sequence shown here is derived from an EMBL/GenBank/DDBJ whole genome shotgun (WGS) entry which is preliminary data.</text>
</comment>
<sequence length="383" mass="43167">MYFLSDQQIDYILDDISARGVKMEGLQQDLLDHVCCIIEQNLEANGDFEQFYQTAIQKFYKTELSEIERETILLLTFKNYYAMRKTMFITGAISAVAFILGSVLKIMHSPGAGLLLLLGFITISFLFLPLLFIIKSRETTNSRDKLILATGTVSAIMYCLSMLFLVNHWPGAHNIWMATLSITAFVFLPSYFFTGIRKEETRVNTMVSSVLIVAVIGIQFTLTTIGKPSSDKLDAYLQNELLLQKLQQPNPAKETTENSMLAKRIQSTCQQLKDLIIQTETGQTYIFDVVNDKQKRNLDNGLGDSFYKDDGKGFQLLTTLKNEITSYNNAVASPQNKIPVTHSVVGADLNKLQQYNNLAVLNNLTQIQLYLVGEQHDGMLSMN</sequence>
<proteinExistence type="predicted"/>
<evidence type="ECO:0000313" key="3">
    <source>
        <dbReference type="Proteomes" id="UP000248745"/>
    </source>
</evidence>
<reference evidence="2 3" key="1">
    <citation type="submission" date="2018-06" db="EMBL/GenBank/DDBJ databases">
        <title>Mucibacter soli gen. nov., sp. nov., a new member of the family Chitinophagaceae producing mucin.</title>
        <authorList>
            <person name="Kim M.-K."/>
            <person name="Park S."/>
            <person name="Kim T.-S."/>
            <person name="Joung Y."/>
            <person name="Han J.-H."/>
            <person name="Kim S.B."/>
        </authorList>
    </citation>
    <scope>NUCLEOTIDE SEQUENCE [LARGE SCALE GENOMIC DNA]</scope>
    <source>
        <strain evidence="2 3">R1-15</strain>
    </source>
</reference>
<evidence type="ECO:0008006" key="4">
    <source>
        <dbReference type="Google" id="ProtNLM"/>
    </source>
</evidence>
<feature type="transmembrane region" description="Helical" evidence="1">
    <location>
        <begin position="87"/>
        <end position="107"/>
    </location>
</feature>
<keyword evidence="3" id="KW-1185">Reference proteome</keyword>
<feature type="transmembrane region" description="Helical" evidence="1">
    <location>
        <begin position="205"/>
        <end position="222"/>
    </location>
</feature>
<feature type="transmembrane region" description="Helical" evidence="1">
    <location>
        <begin position="175"/>
        <end position="193"/>
    </location>
</feature>
<dbReference type="OrthoDB" id="1134798at2"/>
<gene>
    <name evidence="2" type="ORF">DN068_18940</name>
</gene>
<name>A0A2W2AUK9_9BACT</name>
<feature type="transmembrane region" description="Helical" evidence="1">
    <location>
        <begin position="113"/>
        <end position="134"/>
    </location>
</feature>
<feature type="transmembrane region" description="Helical" evidence="1">
    <location>
        <begin position="146"/>
        <end position="169"/>
    </location>
</feature>
<accession>A0A2W2AUK9</accession>
<dbReference type="RefSeq" id="WP_111000514.1">
    <property type="nucleotide sequence ID" value="NZ_QKTW01000025.1"/>
</dbReference>
<evidence type="ECO:0000313" key="2">
    <source>
        <dbReference type="EMBL" id="PZF71368.1"/>
    </source>
</evidence>
<dbReference type="Proteomes" id="UP000248745">
    <property type="component" value="Unassembled WGS sequence"/>
</dbReference>
<dbReference type="AlphaFoldDB" id="A0A2W2AUK9"/>
<keyword evidence="1" id="KW-0812">Transmembrane</keyword>